<sequence>MVKAKGLGRGLDALLLSGEEDVQKNEGSLQTLLISELQPGKYQPRSIMQEEALHALSQSILKQGVMQPIIVRPVGNNQYEIIAGERRWRAAKLANLNEVPVIIKNIPDESALAMALIENIQREDLNPLEEAIGIRRLIDEFDMTHEEAADAVGKSRVTVSNLLRLLTLTKPVQDRLLSGKIDMGHARALIGLEGSQQIMLCEEAIQKNLSVREVEALVKNLQNSYKTDTQKAPPKKTNADVRQLEDSLAETLGASVTIDAKKNGSGTLKVHYRNLEQLDEILKNIKG</sequence>
<dbReference type="AlphaFoldDB" id="A0AAX1F138"/>
<dbReference type="InterPro" id="IPR004437">
    <property type="entry name" value="ParB/RepB/Spo0J"/>
</dbReference>
<dbReference type="Pfam" id="PF23552">
    <property type="entry name" value="ParB_C"/>
    <property type="match status" value="1"/>
</dbReference>
<evidence type="ECO:0000256" key="3">
    <source>
        <dbReference type="ARBA" id="ARBA00023125"/>
    </source>
</evidence>
<dbReference type="InterPro" id="IPR041468">
    <property type="entry name" value="HTH_ParB/Spo0J"/>
</dbReference>
<dbReference type="InterPro" id="IPR003115">
    <property type="entry name" value="ParB_N"/>
</dbReference>
<dbReference type="GeneID" id="66285569"/>
<dbReference type="Gene3D" id="1.10.10.2830">
    <property type="match status" value="1"/>
</dbReference>
<dbReference type="KEGG" id="muv:FIT94_06635"/>
<organism evidence="6 7">
    <name type="scientific">Candidatus Methylopumilus universalis</name>
    <dbReference type="NCBI Taxonomy" id="2588536"/>
    <lineage>
        <taxon>Bacteria</taxon>
        <taxon>Pseudomonadati</taxon>
        <taxon>Pseudomonadota</taxon>
        <taxon>Betaproteobacteria</taxon>
        <taxon>Nitrosomonadales</taxon>
        <taxon>Methylophilaceae</taxon>
        <taxon>Candidatus Methylopumilus</taxon>
    </lineage>
</organism>
<dbReference type="Pfam" id="PF02195">
    <property type="entry name" value="ParB_N"/>
    <property type="match status" value="1"/>
</dbReference>
<feature type="domain" description="ParB-like N-terminal" evidence="5">
    <location>
        <begin position="30"/>
        <end position="120"/>
    </location>
</feature>
<keyword evidence="2" id="KW-0159">Chromosome partition</keyword>
<accession>A0AAX1F138</accession>
<dbReference type="EMBL" id="CP040953">
    <property type="protein sequence ID" value="QDC41712.1"/>
    <property type="molecule type" value="Genomic_DNA"/>
</dbReference>
<dbReference type="FunFam" id="3.90.1530.30:FF:000001">
    <property type="entry name" value="Chromosome partitioning protein ParB"/>
    <property type="match status" value="1"/>
</dbReference>
<comment type="function">
    <text evidence="4">Involved in chromosome partition. Localize to both poles of the predivisional cell following completion of DNA replication. Binds to the DNA origin of replication.</text>
</comment>
<dbReference type="Gene3D" id="3.90.1530.30">
    <property type="match status" value="1"/>
</dbReference>
<comment type="similarity">
    <text evidence="1">Belongs to the ParB family.</text>
</comment>
<name>A0AAX1F138_9PROT</name>
<dbReference type="GO" id="GO:0045881">
    <property type="term" value="P:positive regulation of sporulation resulting in formation of a cellular spore"/>
    <property type="evidence" value="ECO:0007669"/>
    <property type="project" value="TreeGrafter"/>
</dbReference>
<dbReference type="SUPFAM" id="SSF110849">
    <property type="entry name" value="ParB/Sulfiredoxin"/>
    <property type="match status" value="1"/>
</dbReference>
<dbReference type="GO" id="GO:0003677">
    <property type="term" value="F:DNA binding"/>
    <property type="evidence" value="ECO:0007669"/>
    <property type="project" value="UniProtKB-KW"/>
</dbReference>
<gene>
    <name evidence="6" type="ORF">FIT94_06635</name>
</gene>
<dbReference type="FunFam" id="1.10.10.2830:FF:000001">
    <property type="entry name" value="Chromosome partitioning protein ParB"/>
    <property type="match status" value="1"/>
</dbReference>
<keyword evidence="3" id="KW-0238">DNA-binding</keyword>
<dbReference type="Proteomes" id="UP000314901">
    <property type="component" value="Chromosome"/>
</dbReference>
<proteinExistence type="inferred from homology"/>
<protein>
    <submittedName>
        <fullName evidence="6">ParB/RepB/Spo0J family partition protein</fullName>
    </submittedName>
</protein>
<evidence type="ECO:0000256" key="4">
    <source>
        <dbReference type="ARBA" id="ARBA00025472"/>
    </source>
</evidence>
<dbReference type="NCBIfam" id="TIGR00180">
    <property type="entry name" value="parB_part"/>
    <property type="match status" value="1"/>
</dbReference>
<dbReference type="SUPFAM" id="SSF109709">
    <property type="entry name" value="KorB DNA-binding domain-like"/>
    <property type="match status" value="1"/>
</dbReference>
<dbReference type="Pfam" id="PF17762">
    <property type="entry name" value="HTH_ParB"/>
    <property type="match status" value="1"/>
</dbReference>
<dbReference type="SMART" id="SM00470">
    <property type="entry name" value="ParB"/>
    <property type="match status" value="1"/>
</dbReference>
<dbReference type="PANTHER" id="PTHR33375:SF1">
    <property type="entry name" value="CHROMOSOME-PARTITIONING PROTEIN PARB-RELATED"/>
    <property type="match status" value="1"/>
</dbReference>
<evidence type="ECO:0000259" key="5">
    <source>
        <dbReference type="SMART" id="SM00470"/>
    </source>
</evidence>
<evidence type="ECO:0000313" key="6">
    <source>
        <dbReference type="EMBL" id="QDC41712.1"/>
    </source>
</evidence>
<dbReference type="GO" id="GO:0005694">
    <property type="term" value="C:chromosome"/>
    <property type="evidence" value="ECO:0007669"/>
    <property type="project" value="TreeGrafter"/>
</dbReference>
<dbReference type="CDD" id="cd16393">
    <property type="entry name" value="SPO0J_N"/>
    <property type="match status" value="1"/>
</dbReference>
<evidence type="ECO:0000256" key="2">
    <source>
        <dbReference type="ARBA" id="ARBA00022829"/>
    </source>
</evidence>
<reference evidence="6 7" key="1">
    <citation type="journal article" date="2019" name="ISME J.">
        <title>Evolution in action: habitat transition from sediment to the pelagial leads to genome streamlining in Methylophilaceae.</title>
        <authorList>
            <person name="Salcher M."/>
            <person name="Schaefle D."/>
            <person name="Kaspar M."/>
            <person name="Neuenschwander S.M."/>
            <person name="Ghai R."/>
        </authorList>
    </citation>
    <scope>NUCLEOTIDE SEQUENCE [LARGE SCALE GENOMIC DNA]</scope>
    <source>
        <strain evidence="6 7">MMS-RVI-51</strain>
    </source>
</reference>
<dbReference type="InterPro" id="IPR057240">
    <property type="entry name" value="ParB_dimer_C"/>
</dbReference>
<dbReference type="RefSeq" id="WP_139868768.1">
    <property type="nucleotide sequence ID" value="NZ_CP040949.1"/>
</dbReference>
<dbReference type="GO" id="GO:0007059">
    <property type="term" value="P:chromosome segregation"/>
    <property type="evidence" value="ECO:0007669"/>
    <property type="project" value="UniProtKB-KW"/>
</dbReference>
<evidence type="ECO:0000313" key="7">
    <source>
        <dbReference type="Proteomes" id="UP000314901"/>
    </source>
</evidence>
<dbReference type="InterPro" id="IPR050336">
    <property type="entry name" value="Chromosome_partition/occlusion"/>
</dbReference>
<dbReference type="InterPro" id="IPR036086">
    <property type="entry name" value="ParB/Sulfiredoxin_sf"/>
</dbReference>
<evidence type="ECO:0000256" key="1">
    <source>
        <dbReference type="ARBA" id="ARBA00006295"/>
    </source>
</evidence>
<dbReference type="PANTHER" id="PTHR33375">
    <property type="entry name" value="CHROMOSOME-PARTITIONING PROTEIN PARB-RELATED"/>
    <property type="match status" value="1"/>
</dbReference>